<dbReference type="OMA" id="PLETRDH"/>
<evidence type="ECO:0000256" key="1">
    <source>
        <dbReference type="SAM" id="MobiDB-lite"/>
    </source>
</evidence>
<dbReference type="EnsemblPlants" id="Bo6g003550.1">
    <property type="protein sequence ID" value="Bo6g003550.1"/>
    <property type="gene ID" value="Bo6g003550"/>
</dbReference>
<organism evidence="2 3">
    <name type="scientific">Brassica oleracea var. oleracea</name>
    <dbReference type="NCBI Taxonomy" id="109376"/>
    <lineage>
        <taxon>Eukaryota</taxon>
        <taxon>Viridiplantae</taxon>
        <taxon>Streptophyta</taxon>
        <taxon>Embryophyta</taxon>
        <taxon>Tracheophyta</taxon>
        <taxon>Spermatophyta</taxon>
        <taxon>Magnoliopsida</taxon>
        <taxon>eudicotyledons</taxon>
        <taxon>Gunneridae</taxon>
        <taxon>Pentapetalae</taxon>
        <taxon>rosids</taxon>
        <taxon>malvids</taxon>
        <taxon>Brassicales</taxon>
        <taxon>Brassicaceae</taxon>
        <taxon>Brassiceae</taxon>
        <taxon>Brassica</taxon>
    </lineage>
</organism>
<name>A0A0D3CNN6_BRAOL</name>
<proteinExistence type="predicted"/>
<accession>A0A0D3CNN6</accession>
<keyword evidence="3" id="KW-1185">Reference proteome</keyword>
<dbReference type="Proteomes" id="UP000032141">
    <property type="component" value="Chromosome C6"/>
</dbReference>
<feature type="region of interest" description="Disordered" evidence="1">
    <location>
        <begin position="1"/>
        <end position="23"/>
    </location>
</feature>
<reference evidence="2" key="2">
    <citation type="submission" date="2015-03" db="UniProtKB">
        <authorList>
            <consortium name="EnsemblPlants"/>
        </authorList>
    </citation>
    <scope>IDENTIFICATION</scope>
</reference>
<protein>
    <submittedName>
        <fullName evidence="2">Uncharacterized protein</fullName>
    </submittedName>
</protein>
<dbReference type="Gramene" id="Bo6g003550.1">
    <property type="protein sequence ID" value="Bo6g003550.1"/>
    <property type="gene ID" value="Bo6g003550"/>
</dbReference>
<evidence type="ECO:0000313" key="2">
    <source>
        <dbReference type="EnsemblPlants" id="Bo6g003550.1"/>
    </source>
</evidence>
<evidence type="ECO:0000313" key="3">
    <source>
        <dbReference type="Proteomes" id="UP000032141"/>
    </source>
</evidence>
<dbReference type="AlphaFoldDB" id="A0A0D3CNN6"/>
<reference evidence="2 3" key="1">
    <citation type="journal article" date="2014" name="Genome Biol.">
        <title>Transcriptome and methylome profiling reveals relics of genome dominance in the mesopolyploid Brassica oleracea.</title>
        <authorList>
            <person name="Parkin I.A."/>
            <person name="Koh C."/>
            <person name="Tang H."/>
            <person name="Robinson S.J."/>
            <person name="Kagale S."/>
            <person name="Clarke W.E."/>
            <person name="Town C.D."/>
            <person name="Nixon J."/>
            <person name="Krishnakumar V."/>
            <person name="Bidwell S.L."/>
            <person name="Denoeud F."/>
            <person name="Belcram H."/>
            <person name="Links M.G."/>
            <person name="Just J."/>
            <person name="Clarke C."/>
            <person name="Bender T."/>
            <person name="Huebert T."/>
            <person name="Mason A.S."/>
            <person name="Pires J.C."/>
            <person name="Barker G."/>
            <person name="Moore J."/>
            <person name="Walley P.G."/>
            <person name="Manoli S."/>
            <person name="Batley J."/>
            <person name="Edwards D."/>
            <person name="Nelson M.N."/>
            <person name="Wang X."/>
            <person name="Paterson A.H."/>
            <person name="King G."/>
            <person name="Bancroft I."/>
            <person name="Chalhoub B."/>
            <person name="Sharpe A.G."/>
        </authorList>
    </citation>
    <scope>NUCLEOTIDE SEQUENCE</scope>
    <source>
        <strain evidence="2 3">cv. TO1000</strain>
    </source>
</reference>
<dbReference type="HOGENOM" id="CLU_2007095_0_0_1"/>
<sequence length="124" mass="14581">MSRPAGWRGWRGGLTREPSSNHMSKWNNQSKISCVLCQAPLETRDHLFFSVTTQRKSRMSSCGIMKSNYSYRRRGIKEDMVNRHHQYKGSQQPLIKYQEPPQSAMHMGNPKYEDILRFWFATIV</sequence>